<proteinExistence type="predicted"/>
<evidence type="ECO:0000313" key="2">
    <source>
        <dbReference type="Proteomes" id="UP000600080"/>
    </source>
</evidence>
<sequence>MQEKGGLHALSNAHGERVERIWIVEMATQLQRPFYDIRREKGVHEMYVSSFACFKAPGATQE</sequence>
<accession>A0ABQ2JUP2</accession>
<dbReference type="EMBL" id="BMND01000025">
    <property type="protein sequence ID" value="GGN55676.1"/>
    <property type="molecule type" value="Genomic_DNA"/>
</dbReference>
<organism evidence="1 2">
    <name type="scientific">Streptomyces kronopolitis</name>
    <dbReference type="NCBI Taxonomy" id="1612435"/>
    <lineage>
        <taxon>Bacteria</taxon>
        <taxon>Bacillati</taxon>
        <taxon>Actinomycetota</taxon>
        <taxon>Actinomycetes</taxon>
        <taxon>Kitasatosporales</taxon>
        <taxon>Streptomycetaceae</taxon>
        <taxon>Streptomyces</taxon>
    </lineage>
</organism>
<gene>
    <name evidence="1" type="ORF">GCM10012285_49630</name>
</gene>
<comment type="caution">
    <text evidence="1">The sequence shown here is derived from an EMBL/GenBank/DDBJ whole genome shotgun (WGS) entry which is preliminary data.</text>
</comment>
<evidence type="ECO:0000313" key="1">
    <source>
        <dbReference type="EMBL" id="GGN55676.1"/>
    </source>
</evidence>
<reference evidence="2" key="1">
    <citation type="journal article" date="2019" name="Int. J. Syst. Evol. Microbiol.">
        <title>The Global Catalogue of Microorganisms (GCM) 10K type strain sequencing project: providing services to taxonomists for standard genome sequencing and annotation.</title>
        <authorList>
            <consortium name="The Broad Institute Genomics Platform"/>
            <consortium name="The Broad Institute Genome Sequencing Center for Infectious Disease"/>
            <person name="Wu L."/>
            <person name="Ma J."/>
        </authorList>
    </citation>
    <scope>NUCLEOTIDE SEQUENCE [LARGE SCALE GENOMIC DNA]</scope>
    <source>
        <strain evidence="2">CGMCC 4.7323</strain>
    </source>
</reference>
<keyword evidence="2" id="KW-1185">Reference proteome</keyword>
<protein>
    <submittedName>
        <fullName evidence="1">Uncharacterized protein</fullName>
    </submittedName>
</protein>
<dbReference type="Proteomes" id="UP000600080">
    <property type="component" value="Unassembled WGS sequence"/>
</dbReference>
<name>A0ABQ2JUP2_9ACTN</name>